<dbReference type="AlphaFoldDB" id="A0A917NAS8"/>
<dbReference type="EMBL" id="BMOB01000004">
    <property type="protein sequence ID" value="GGI83967.1"/>
    <property type="molecule type" value="Genomic_DNA"/>
</dbReference>
<dbReference type="RefSeq" id="WP_131776498.1">
    <property type="nucleotide sequence ID" value="NZ_BMOB01000004.1"/>
</dbReference>
<sequence>MKKSNLALLFLMSTSACFAQDKTYTSREDLNEQINQYLNSQNLPLPNSGIQIIPVAELSGSIEDEDKEIKMLKEQKKNGFIKVDNPRAKELMEFRHTASHQIQKNSDNYLAQGTHLRKSIHELNMGYTFLGVPESLMTHNLGVAPYGAYHENGWDGAIQFFENKEIGTCAFAEHSIKLSRGGVRLAKEAVTFEINDKPTLIHVKGNYASGYVYNIQWYDNDFARSIECAHKNYQPSITNNVIGLARNIDSNS</sequence>
<reference evidence="2" key="2">
    <citation type="submission" date="2020-09" db="EMBL/GenBank/DDBJ databases">
        <authorList>
            <person name="Sun Q."/>
            <person name="Ohkuma M."/>
        </authorList>
    </citation>
    <scope>NUCLEOTIDE SEQUENCE</scope>
    <source>
        <strain evidence="2">JCM 13919</strain>
    </source>
</reference>
<evidence type="ECO:0000256" key="1">
    <source>
        <dbReference type="SAM" id="SignalP"/>
    </source>
</evidence>
<keyword evidence="3" id="KW-1185">Reference proteome</keyword>
<dbReference type="Proteomes" id="UP000630149">
    <property type="component" value="Unassembled WGS sequence"/>
</dbReference>
<comment type="caution">
    <text evidence="2">The sequence shown here is derived from an EMBL/GenBank/DDBJ whole genome shotgun (WGS) entry which is preliminary data.</text>
</comment>
<reference evidence="2" key="1">
    <citation type="journal article" date="2014" name="Int. J. Syst. Evol. Microbiol.">
        <title>Complete genome sequence of Corynebacterium casei LMG S-19264T (=DSM 44701T), isolated from a smear-ripened cheese.</title>
        <authorList>
            <consortium name="US DOE Joint Genome Institute (JGI-PGF)"/>
            <person name="Walter F."/>
            <person name="Albersmeier A."/>
            <person name="Kalinowski J."/>
            <person name="Ruckert C."/>
        </authorList>
    </citation>
    <scope>NUCLEOTIDE SEQUENCE</scope>
    <source>
        <strain evidence="2">JCM 13919</strain>
    </source>
</reference>
<accession>A0A917NAS8</accession>
<evidence type="ECO:0000313" key="2">
    <source>
        <dbReference type="EMBL" id="GGI83967.1"/>
    </source>
</evidence>
<dbReference type="PROSITE" id="PS51257">
    <property type="entry name" value="PROKAR_LIPOPROTEIN"/>
    <property type="match status" value="1"/>
</dbReference>
<gene>
    <name evidence="2" type="ORF">GCM10007966_10750</name>
</gene>
<proteinExistence type="predicted"/>
<organism evidence="2 3">
    <name type="scientific">Legionella impletisoli</name>
    <dbReference type="NCBI Taxonomy" id="343510"/>
    <lineage>
        <taxon>Bacteria</taxon>
        <taxon>Pseudomonadati</taxon>
        <taxon>Pseudomonadota</taxon>
        <taxon>Gammaproteobacteria</taxon>
        <taxon>Legionellales</taxon>
        <taxon>Legionellaceae</taxon>
        <taxon>Legionella</taxon>
    </lineage>
</organism>
<protein>
    <submittedName>
        <fullName evidence="2">Uncharacterized protein</fullName>
    </submittedName>
</protein>
<feature type="chain" id="PRO_5037204634" evidence="1">
    <location>
        <begin position="20"/>
        <end position="252"/>
    </location>
</feature>
<dbReference type="OrthoDB" id="5635005at2"/>
<name>A0A917NAS8_9GAMM</name>
<keyword evidence="1" id="KW-0732">Signal</keyword>
<evidence type="ECO:0000313" key="3">
    <source>
        <dbReference type="Proteomes" id="UP000630149"/>
    </source>
</evidence>
<feature type="signal peptide" evidence="1">
    <location>
        <begin position="1"/>
        <end position="19"/>
    </location>
</feature>